<dbReference type="EMBL" id="VUMG01000002">
    <property type="protein sequence ID" value="MSS45282.1"/>
    <property type="molecule type" value="Genomic_DNA"/>
</dbReference>
<feature type="compositionally biased region" description="Low complexity" evidence="1">
    <location>
        <begin position="109"/>
        <end position="130"/>
    </location>
</feature>
<evidence type="ECO:0000313" key="3">
    <source>
        <dbReference type="EMBL" id="MSS45282.1"/>
    </source>
</evidence>
<reference evidence="3 4" key="1">
    <citation type="submission" date="2019-08" db="EMBL/GenBank/DDBJ databases">
        <title>In-depth cultivation of the pig gut microbiome towards novel bacterial diversity and tailored functional studies.</title>
        <authorList>
            <person name="Wylensek D."/>
            <person name="Hitch T.C.A."/>
            <person name="Clavel T."/>
        </authorList>
    </citation>
    <scope>NUCLEOTIDE SEQUENCE [LARGE SCALE GENOMIC DNA]</scope>
    <source>
        <strain evidence="3 4">WCA-380-WT-3A</strain>
    </source>
</reference>
<gene>
    <name evidence="3" type="ORF">FYJ43_04320</name>
</gene>
<evidence type="ECO:0000256" key="1">
    <source>
        <dbReference type="SAM" id="MobiDB-lite"/>
    </source>
</evidence>
<dbReference type="InterPro" id="IPR008160">
    <property type="entry name" value="Collagen"/>
</dbReference>
<keyword evidence="2" id="KW-0812">Transmembrane</keyword>
<keyword evidence="2" id="KW-0472">Membrane</keyword>
<feature type="compositionally biased region" description="Low complexity" evidence="1">
    <location>
        <begin position="179"/>
        <end position="199"/>
    </location>
</feature>
<dbReference type="Pfam" id="PF01391">
    <property type="entry name" value="Collagen"/>
    <property type="match status" value="1"/>
</dbReference>
<sequence>MPHTTNELETERRQRRSSERLNVWQALMLAILVAAVAGLTGWAGHIQGERDAAGSQAAANAAEAKSLAQRVKAACATGTDEGRSLRQAGLCDEASRVESRVKDAPAPAPAAGAPGPAGPMGPAGRPGAPGRDATGSPGRDGRPGRDATGTPGRDATGAPGKDATGAPGAQGNPGHDGLPGVDGQPGAAGQAGPAGPAGADGKDGRDGAPGKDGRGIASLTCDSGELVVAFTDGTTSTVAGATACAPAEKPSPSPTGSLTP</sequence>
<dbReference type="PANTHER" id="PTHR24637">
    <property type="entry name" value="COLLAGEN"/>
    <property type="match status" value="1"/>
</dbReference>
<evidence type="ECO:0000256" key="2">
    <source>
        <dbReference type="SAM" id="Phobius"/>
    </source>
</evidence>
<protein>
    <submittedName>
        <fullName evidence="3">Collagen-like protein</fullName>
    </submittedName>
</protein>
<dbReference type="AlphaFoldDB" id="A0A7K0J5U5"/>
<feature type="region of interest" description="Disordered" evidence="1">
    <location>
        <begin position="96"/>
        <end position="218"/>
    </location>
</feature>
<accession>A0A7K0J5U5</accession>
<dbReference type="PANTHER" id="PTHR24637:SF388">
    <property type="entry name" value="NEMATODE CUTICLE COLLAGEN N-TERMINAL DOMAIN-CONTAINING PROTEIN"/>
    <property type="match status" value="1"/>
</dbReference>
<keyword evidence="2" id="KW-1133">Transmembrane helix</keyword>
<name>A0A7K0J5U5_9ACTN</name>
<keyword evidence="4" id="KW-1185">Reference proteome</keyword>
<feature type="transmembrane region" description="Helical" evidence="2">
    <location>
        <begin position="21"/>
        <end position="43"/>
    </location>
</feature>
<dbReference type="RefSeq" id="WP_154562384.1">
    <property type="nucleotide sequence ID" value="NZ_VUMG01000002.1"/>
</dbReference>
<proteinExistence type="predicted"/>
<evidence type="ECO:0000313" key="4">
    <source>
        <dbReference type="Proteomes" id="UP000466104"/>
    </source>
</evidence>
<organism evidence="3 4">
    <name type="scientific">Cutibacterium porci</name>
    <dbReference type="NCBI Taxonomy" id="2605781"/>
    <lineage>
        <taxon>Bacteria</taxon>
        <taxon>Bacillati</taxon>
        <taxon>Actinomycetota</taxon>
        <taxon>Actinomycetes</taxon>
        <taxon>Propionibacteriales</taxon>
        <taxon>Propionibacteriaceae</taxon>
        <taxon>Cutibacterium</taxon>
    </lineage>
</organism>
<keyword evidence="3" id="KW-0176">Collagen</keyword>
<dbReference type="Proteomes" id="UP000466104">
    <property type="component" value="Unassembled WGS sequence"/>
</dbReference>
<comment type="caution">
    <text evidence="3">The sequence shown here is derived from an EMBL/GenBank/DDBJ whole genome shotgun (WGS) entry which is preliminary data.</text>
</comment>
<feature type="compositionally biased region" description="Basic and acidic residues" evidence="1">
    <location>
        <begin position="200"/>
        <end position="214"/>
    </location>
</feature>